<protein>
    <recommendedName>
        <fullName evidence="2">inorganic diphosphatase</fullName>
        <ecNumber evidence="2">3.6.1.1</ecNumber>
    </recommendedName>
    <alternativeName>
        <fullName evidence="6">Pyrophosphate phospho-hydrolase</fullName>
    </alternativeName>
</protein>
<dbReference type="PROSITE" id="PS51371">
    <property type="entry name" value="CBS"/>
    <property type="match status" value="1"/>
</dbReference>
<organism evidence="10 11">
    <name type="scientific">Candidatus Anaerostipes excrementavium</name>
    <dbReference type="NCBI Taxonomy" id="2838463"/>
    <lineage>
        <taxon>Bacteria</taxon>
        <taxon>Bacillati</taxon>
        <taxon>Bacillota</taxon>
        <taxon>Clostridia</taxon>
        <taxon>Lachnospirales</taxon>
        <taxon>Lachnospiraceae</taxon>
        <taxon>Anaerostipes</taxon>
    </lineage>
</organism>
<dbReference type="EMBL" id="DXEM01000006">
    <property type="protein sequence ID" value="HIX66934.1"/>
    <property type="molecule type" value="Genomic_DNA"/>
</dbReference>
<evidence type="ECO:0000256" key="3">
    <source>
        <dbReference type="ARBA" id="ARBA00022723"/>
    </source>
</evidence>
<proteinExistence type="predicted"/>
<dbReference type="SUPFAM" id="SSF75138">
    <property type="entry name" value="HprK N-terminal domain-like"/>
    <property type="match status" value="1"/>
</dbReference>
<comment type="caution">
    <text evidence="10">The sequence shown here is derived from an EMBL/GenBank/DDBJ whole genome shotgun (WGS) entry which is preliminary data.</text>
</comment>
<reference evidence="10" key="1">
    <citation type="journal article" date="2021" name="PeerJ">
        <title>Extensive microbial diversity within the chicken gut microbiome revealed by metagenomics and culture.</title>
        <authorList>
            <person name="Gilroy R."/>
            <person name="Ravi A."/>
            <person name="Getino M."/>
            <person name="Pursley I."/>
            <person name="Horton D.L."/>
            <person name="Alikhan N.F."/>
            <person name="Baker D."/>
            <person name="Gharbi K."/>
            <person name="Hall N."/>
            <person name="Watson M."/>
            <person name="Adriaenssens E.M."/>
            <person name="Foster-Nyarko E."/>
            <person name="Jarju S."/>
            <person name="Secka A."/>
            <person name="Antonio M."/>
            <person name="Oren A."/>
            <person name="Chaudhuri R.R."/>
            <person name="La Ragione R."/>
            <person name="Hildebrand F."/>
            <person name="Pallen M.J."/>
        </authorList>
    </citation>
    <scope>NUCLEOTIDE SEQUENCE</scope>
    <source>
        <strain evidence="10">CHK191-13928</strain>
    </source>
</reference>
<keyword evidence="5" id="KW-0464">Manganese</keyword>
<evidence type="ECO:0000313" key="10">
    <source>
        <dbReference type="EMBL" id="HIX66934.1"/>
    </source>
</evidence>
<sequence>MKKIHVIGHKNPDTDSICSALAYANLKNQTSNGEYEYEACRAGNVNGETKFVLDHFNMKDPTFVNDMRPRVTDININKIEGVSESCSIKAAGDKMRALKLVSLPVLEDKKLKGIVSISDIAYADMDIFDNEILAKAKTPYKNLISVLNGQMLVGDEEGVIDSGKLSVSAASIETMSEFVKPNDVVILANRSDVQKAVIKIGVQCIIACMGTEIEQDVLDYAKEKGCRVIATSYDTFIASRLICQAIPVAFAMTPADKLWVFSTTDFVDDVKEAMTKKRYRYFPVLNTENEFVGLVSRRRLLEIDQKKLILVDHNEASQAVDGLEECEIQEIIDHHRIGALETMSPVYFRNQPVGCTATIVTQMYREQGVEITKPIAGLLCSAILSDTLMFRSPTCTEVDKQIANELAAIADIEIEDYAKQMFRAGSDLKGKSADEIFYQDYKKFTANDDIKFGVGQITSLDQSELEEIKEKILPYMESVREDQGLNMVFFMLTNILEETTYLALTGEGSEDVIERAFNVEVKDHLAVLPGVMSRKKQMVPNVLNFIQQ</sequence>
<dbReference type="GO" id="GO:0046872">
    <property type="term" value="F:metal ion binding"/>
    <property type="evidence" value="ECO:0007669"/>
    <property type="project" value="UniProtKB-KW"/>
</dbReference>
<evidence type="ECO:0000313" key="11">
    <source>
        <dbReference type="Proteomes" id="UP000886721"/>
    </source>
</evidence>
<dbReference type="SUPFAM" id="SSF64182">
    <property type="entry name" value="DHH phosphoesterases"/>
    <property type="match status" value="1"/>
</dbReference>
<dbReference type="Pfam" id="PF02833">
    <property type="entry name" value="DHHA2"/>
    <property type="match status" value="1"/>
</dbReference>
<dbReference type="Pfam" id="PF07085">
    <property type="entry name" value="DRTGG"/>
    <property type="match status" value="1"/>
</dbReference>
<dbReference type="InterPro" id="IPR046342">
    <property type="entry name" value="CBS_dom_sf"/>
</dbReference>
<dbReference type="SUPFAM" id="SSF54631">
    <property type="entry name" value="CBS-domain pair"/>
    <property type="match status" value="1"/>
</dbReference>
<evidence type="ECO:0000259" key="9">
    <source>
        <dbReference type="PROSITE" id="PS51371"/>
    </source>
</evidence>
<dbReference type="FunFam" id="3.90.1640.10:FF:000001">
    <property type="entry name" value="Probable manganese-dependent inorganic pyrophosphatase"/>
    <property type="match status" value="1"/>
</dbReference>
<accession>A0A9D1WTM5</accession>
<dbReference type="InterPro" id="IPR000644">
    <property type="entry name" value="CBS_dom"/>
</dbReference>
<evidence type="ECO:0000256" key="7">
    <source>
        <dbReference type="ARBA" id="ARBA00047820"/>
    </source>
</evidence>
<dbReference type="Pfam" id="PF00571">
    <property type="entry name" value="CBS"/>
    <property type="match status" value="2"/>
</dbReference>
<comment type="catalytic activity">
    <reaction evidence="7">
        <text>diphosphate + H2O = 2 phosphate + H(+)</text>
        <dbReference type="Rhea" id="RHEA:24576"/>
        <dbReference type="ChEBI" id="CHEBI:15377"/>
        <dbReference type="ChEBI" id="CHEBI:15378"/>
        <dbReference type="ChEBI" id="CHEBI:33019"/>
        <dbReference type="ChEBI" id="CHEBI:43474"/>
        <dbReference type="EC" id="3.6.1.1"/>
    </reaction>
</comment>
<dbReference type="SMART" id="SM01131">
    <property type="entry name" value="DHHA2"/>
    <property type="match status" value="1"/>
</dbReference>
<dbReference type="InterPro" id="IPR038222">
    <property type="entry name" value="DHHA2_dom_sf"/>
</dbReference>
<dbReference type="InterPro" id="IPR001667">
    <property type="entry name" value="DDH_dom"/>
</dbReference>
<dbReference type="InterPro" id="IPR028979">
    <property type="entry name" value="Ser_kin/Pase_Hpr-like_N_sf"/>
</dbReference>
<dbReference type="NCBIfam" id="NF003877">
    <property type="entry name" value="PRK05427.1"/>
    <property type="match status" value="1"/>
</dbReference>
<evidence type="ECO:0000256" key="1">
    <source>
        <dbReference type="ARBA" id="ARBA00001936"/>
    </source>
</evidence>
<dbReference type="InterPro" id="IPR004097">
    <property type="entry name" value="DHHA2"/>
</dbReference>
<dbReference type="NCBIfam" id="NF011443">
    <property type="entry name" value="PRK14869.1-5"/>
    <property type="match status" value="1"/>
</dbReference>
<dbReference type="GO" id="GO:0005737">
    <property type="term" value="C:cytoplasm"/>
    <property type="evidence" value="ECO:0007669"/>
    <property type="project" value="InterPro"/>
</dbReference>
<name>A0A9D1WTM5_9FIRM</name>
<dbReference type="AlphaFoldDB" id="A0A9D1WTM5"/>
<dbReference type="GO" id="GO:0004427">
    <property type="term" value="F:inorganic diphosphate phosphatase activity"/>
    <property type="evidence" value="ECO:0007669"/>
    <property type="project" value="UniProtKB-EC"/>
</dbReference>
<reference evidence="10" key="2">
    <citation type="submission" date="2021-04" db="EMBL/GenBank/DDBJ databases">
        <authorList>
            <person name="Gilroy R."/>
        </authorList>
    </citation>
    <scope>NUCLEOTIDE SEQUENCE</scope>
    <source>
        <strain evidence="10">CHK191-13928</strain>
    </source>
</reference>
<evidence type="ECO:0000256" key="2">
    <source>
        <dbReference type="ARBA" id="ARBA00012146"/>
    </source>
</evidence>
<evidence type="ECO:0000256" key="5">
    <source>
        <dbReference type="ARBA" id="ARBA00023211"/>
    </source>
</evidence>
<dbReference type="NCBIfam" id="NF011442">
    <property type="entry name" value="PRK14869.1-4"/>
    <property type="match status" value="1"/>
</dbReference>
<dbReference type="PANTHER" id="PTHR12112">
    <property type="entry name" value="BNIP - RELATED"/>
    <property type="match status" value="1"/>
</dbReference>
<dbReference type="Gene3D" id="3.40.1390.20">
    <property type="entry name" value="HprK N-terminal domain-like"/>
    <property type="match status" value="1"/>
</dbReference>
<dbReference type="InterPro" id="IPR038763">
    <property type="entry name" value="DHH_sf"/>
</dbReference>
<keyword evidence="8" id="KW-0129">CBS domain</keyword>
<gene>
    <name evidence="10" type="ORF">H9735_02260</name>
</gene>
<dbReference type="SMART" id="SM00116">
    <property type="entry name" value="CBS"/>
    <property type="match status" value="2"/>
</dbReference>
<comment type="cofactor">
    <cofactor evidence="1">
        <name>Mn(2+)</name>
        <dbReference type="ChEBI" id="CHEBI:29035"/>
    </cofactor>
</comment>
<dbReference type="InterPro" id="IPR010766">
    <property type="entry name" value="DRTGG"/>
</dbReference>
<dbReference type="Proteomes" id="UP000886721">
    <property type="component" value="Unassembled WGS sequence"/>
</dbReference>
<keyword evidence="3" id="KW-0479">Metal-binding</keyword>
<evidence type="ECO:0000256" key="6">
    <source>
        <dbReference type="ARBA" id="ARBA00032535"/>
    </source>
</evidence>
<feature type="domain" description="CBS" evidence="9">
    <location>
        <begin position="252"/>
        <end position="310"/>
    </location>
</feature>
<dbReference type="EC" id="3.6.1.1" evidence="2"/>
<evidence type="ECO:0000256" key="8">
    <source>
        <dbReference type="PROSITE-ProRule" id="PRU00703"/>
    </source>
</evidence>
<dbReference type="Gene3D" id="3.90.1640.10">
    <property type="entry name" value="inorganic pyrophosphatase (n-terminal core)"/>
    <property type="match status" value="1"/>
</dbReference>
<dbReference type="Gene3D" id="3.10.310.20">
    <property type="entry name" value="DHHA2 domain"/>
    <property type="match status" value="1"/>
</dbReference>
<dbReference type="Gene3D" id="3.10.580.10">
    <property type="entry name" value="CBS-domain"/>
    <property type="match status" value="1"/>
</dbReference>
<dbReference type="Pfam" id="PF01368">
    <property type="entry name" value="DHH"/>
    <property type="match status" value="1"/>
</dbReference>
<evidence type="ECO:0000256" key="4">
    <source>
        <dbReference type="ARBA" id="ARBA00022801"/>
    </source>
</evidence>
<keyword evidence="4 10" id="KW-0378">Hydrolase</keyword>
<dbReference type="PANTHER" id="PTHR12112:SF22">
    <property type="entry name" value="MANGANESE-DEPENDENT INORGANIC PYROPHOSPHATASE-RELATED"/>
    <property type="match status" value="1"/>
</dbReference>